<dbReference type="EMBL" id="JAMKFE010000006">
    <property type="protein sequence ID" value="MCM5680135.1"/>
    <property type="molecule type" value="Genomic_DNA"/>
</dbReference>
<evidence type="ECO:0000313" key="2">
    <source>
        <dbReference type="Proteomes" id="UP001165541"/>
    </source>
</evidence>
<comment type="caution">
    <text evidence="1">The sequence shown here is derived from an EMBL/GenBank/DDBJ whole genome shotgun (WGS) entry which is preliminary data.</text>
</comment>
<dbReference type="SUPFAM" id="SSF56059">
    <property type="entry name" value="Glutathione synthetase ATP-binding domain-like"/>
    <property type="match status" value="1"/>
</dbReference>
<name>A0ABT0YN31_9BURK</name>
<sequence length="442" mass="48265">MNPTLAPSPAAWLNGACHCIRLDRARLRDKLAEGPLGDAVLSALASRPGLFSDTAVFIDHADASAMVDAVSDIDRVMRSVPFQQGVLDAAPELARHARASLGGILGFDFHLSAEGPRLIEINTNAGGMLLNLELGRAQAGCCSEADRQLPPLAPEQGLAWRVIETFRHEWRLDRGDAPLRTVAIVDDDPQQQYLYPELLLFQQRFQWMGWSAAIVDPSGLTFRDGVLWHQDTRIDLVYNRLTDFYLDEPRHAALRAAYEAHAVVLTPHPGAHALCADKRNLAMLRDGNLLAACGLGDDAARRLQSMIPATERVVPQLADALWQRRRQLFFKPACGYAGKAAYRGDKLTRGRFAEMLAHPYVAQALVPPSARTVWLDGAPASLKADVRCYAYEGRVMLMAARLYQGQTTNFRTPGGGFAPVLRVPPALHPAVQPQAAGACCSG</sequence>
<accession>A0ABT0YN31</accession>
<organism evidence="1 2">
    <name type="scientific">Caldimonas mangrovi</name>
    <dbReference type="NCBI Taxonomy" id="2944811"/>
    <lineage>
        <taxon>Bacteria</taxon>
        <taxon>Pseudomonadati</taxon>
        <taxon>Pseudomonadota</taxon>
        <taxon>Betaproteobacteria</taxon>
        <taxon>Burkholderiales</taxon>
        <taxon>Sphaerotilaceae</taxon>
        <taxon>Caldimonas</taxon>
    </lineage>
</organism>
<proteinExistence type="predicted"/>
<protein>
    <submittedName>
        <fullName evidence="1">Uncharacterized protein</fullName>
    </submittedName>
</protein>
<keyword evidence="2" id="KW-1185">Reference proteome</keyword>
<evidence type="ECO:0000313" key="1">
    <source>
        <dbReference type="EMBL" id="MCM5680135.1"/>
    </source>
</evidence>
<dbReference type="Proteomes" id="UP001165541">
    <property type="component" value="Unassembled WGS sequence"/>
</dbReference>
<gene>
    <name evidence="1" type="ORF">M8A51_11380</name>
</gene>
<dbReference type="RefSeq" id="WP_251778494.1">
    <property type="nucleotide sequence ID" value="NZ_JAMKFE010000006.1"/>
</dbReference>
<reference evidence="1" key="1">
    <citation type="submission" date="2022-05" db="EMBL/GenBank/DDBJ databases">
        <title>Schlegelella sp. nov., isolated from mangrove soil.</title>
        <authorList>
            <person name="Liu Y."/>
            <person name="Ge X."/>
            <person name="Liu W."/>
        </authorList>
    </citation>
    <scope>NUCLEOTIDE SEQUENCE</scope>
    <source>
        <strain evidence="1">S2-27</strain>
    </source>
</reference>